<dbReference type="EnsemblBacteria" id="AAK74717">
    <property type="protein sequence ID" value="AAK74717"/>
    <property type="gene ID" value="SP_0561"/>
</dbReference>
<dbReference type="Pfam" id="PF08984">
    <property type="entry name" value="DUF1858"/>
    <property type="match status" value="1"/>
</dbReference>
<keyword evidence="3" id="KW-1185">Reference proteome</keyword>
<dbReference type="PhylomeDB" id="A0A0H2UNW5"/>
<evidence type="ECO:0000313" key="2">
    <source>
        <dbReference type="EMBL" id="AAK74717.1"/>
    </source>
</evidence>
<reference evidence="2 3" key="1">
    <citation type="journal article" date="2001" name="Science">
        <title>Complete genome sequence of a virulent isolate of Streptococcus pneumoniae.</title>
        <authorList>
            <person name="Tettelin H."/>
            <person name="Nelson K.E."/>
            <person name="Paulsen I.T."/>
            <person name="Eisen J.A."/>
            <person name="Read T.D."/>
            <person name="Peterson S."/>
            <person name="Heidelberg J."/>
            <person name="DeBoy R.T."/>
            <person name="Haft D.H."/>
            <person name="Dodson R.J."/>
            <person name="Durkin A.S."/>
            <person name="Gwinn M."/>
            <person name="Kolonay J.F."/>
            <person name="Nelson W.C."/>
            <person name="Peterson J.D."/>
            <person name="Umayam L.A."/>
            <person name="White O."/>
            <person name="Salzberg S.L."/>
            <person name="Lewis M.R."/>
            <person name="Radune D."/>
            <person name="Holtzapple E."/>
            <person name="Khouri H."/>
            <person name="Wolf A.M."/>
            <person name="Utterback T.R."/>
            <person name="Hansen C.L."/>
            <person name="McDonald L.A."/>
            <person name="Feldblyum T.V."/>
            <person name="Angiuoli S."/>
            <person name="Dickinson T."/>
            <person name="Hickey E.K."/>
            <person name="Holt I.E."/>
            <person name="Loftus B.J."/>
            <person name="Yang F."/>
            <person name="Smith H.O."/>
            <person name="Venter J.C."/>
            <person name="Dougherty B.A."/>
            <person name="Morrison D.A."/>
            <person name="Hollingshead S.K."/>
            <person name="Fraser C.M."/>
        </authorList>
    </citation>
    <scope>NUCLEOTIDE SEQUENCE [LARGE SCALE GENOMIC DNA]</scope>
    <source>
        <strain evidence="3">ATCC BAA-334 / TIGR4</strain>
    </source>
</reference>
<dbReference type="Gene3D" id="1.10.3910.10">
    <property type="entry name" value="SP0561-like"/>
    <property type="match status" value="1"/>
</dbReference>
<evidence type="ECO:0000259" key="1">
    <source>
        <dbReference type="Pfam" id="PF08984"/>
    </source>
</evidence>
<protein>
    <submittedName>
        <fullName evidence="2">Conserved domain protein</fullName>
    </submittedName>
</protein>
<name>A0A0H2UNW5_STRPN</name>
<gene>
    <name evidence="2" type="ordered locus">SP_0561</name>
</gene>
<accession>A0A0H2UNW5</accession>
<dbReference type="EMBL" id="AE005672">
    <property type="protein sequence ID" value="AAK74717.1"/>
    <property type="molecule type" value="Genomic_DNA"/>
</dbReference>
<dbReference type="eggNOG" id="COG2461">
    <property type="taxonomic scope" value="Bacteria"/>
</dbReference>
<dbReference type="InterPro" id="IPR038062">
    <property type="entry name" value="ScdA-like_N_sf"/>
</dbReference>
<dbReference type="PaxDb" id="170187-SP_0561"/>
<sequence length="81" mass="8855">MEVVMDNIIDVSIPVAEVVDKHPEVLEILVELGFKPLANPLMRNTVGRKVSLKQGSKLAGTPMDKIVRTLEANGYEVIGLD</sequence>
<dbReference type="KEGG" id="spn:SP_0561"/>
<organism evidence="2 3">
    <name type="scientific">Streptococcus pneumoniae serotype 4 (strain ATCC BAA-334 / TIGR4)</name>
    <dbReference type="NCBI Taxonomy" id="170187"/>
    <lineage>
        <taxon>Bacteria</taxon>
        <taxon>Bacillati</taxon>
        <taxon>Bacillota</taxon>
        <taxon>Bacilli</taxon>
        <taxon>Lactobacillales</taxon>
        <taxon>Streptococcaceae</taxon>
        <taxon>Streptococcus</taxon>
    </lineage>
</organism>
<dbReference type="SMR" id="A0A0H2UNW5"/>
<dbReference type="Proteomes" id="UP000000585">
    <property type="component" value="Chromosome"/>
</dbReference>
<evidence type="ECO:0000313" key="3">
    <source>
        <dbReference type="Proteomes" id="UP000000585"/>
    </source>
</evidence>
<comment type="interaction">
    <interactant intactId="EBI-6475029">
        <id>A0A0H2UNW5</id>
    </interactant>
    <interactant intactId="EBI-6475032">
        <id>A0A0H2UQD6</id>
        <label>SP_1232</label>
    </interactant>
    <organismsDiffer>false</organismsDiffer>
    <experiments>2</experiments>
</comment>
<dbReference type="SUPFAM" id="SSF140683">
    <property type="entry name" value="SP0561-like"/>
    <property type="match status" value="1"/>
</dbReference>
<dbReference type="InterPro" id="IPR015077">
    <property type="entry name" value="DUF1858"/>
</dbReference>
<feature type="domain" description="DUF1858" evidence="1">
    <location>
        <begin position="9"/>
        <end position="67"/>
    </location>
</feature>
<dbReference type="IntAct" id="A0A0H2UNW5">
    <property type="interactions" value="1"/>
</dbReference>
<proteinExistence type="evidence at protein level"/>
<dbReference type="AlphaFoldDB" id="A0A0H2UNW5"/>